<feature type="compositionally biased region" description="Basic and acidic residues" evidence="1">
    <location>
        <begin position="1"/>
        <end position="14"/>
    </location>
</feature>
<reference evidence="2 3" key="1">
    <citation type="journal article" date="2013" name="PLoS ONE">
        <title>Genomic and secretomic analyses reveal unique features of the lignocellulolytic enzyme system of Penicillium decumbens.</title>
        <authorList>
            <person name="Liu G."/>
            <person name="Zhang L."/>
            <person name="Wei X."/>
            <person name="Zou G."/>
            <person name="Qin Y."/>
            <person name="Ma L."/>
            <person name="Li J."/>
            <person name="Zheng H."/>
            <person name="Wang S."/>
            <person name="Wang C."/>
            <person name="Xun L."/>
            <person name="Zhao G.-P."/>
            <person name="Zhou Z."/>
            <person name="Qu Y."/>
        </authorList>
    </citation>
    <scope>NUCLEOTIDE SEQUENCE [LARGE SCALE GENOMIC DNA]</scope>
    <source>
        <strain evidence="3">114-2 / CGMCC 5302</strain>
    </source>
</reference>
<feature type="compositionally biased region" description="Basic and acidic residues" evidence="1">
    <location>
        <begin position="64"/>
        <end position="80"/>
    </location>
</feature>
<proteinExistence type="predicted"/>
<keyword evidence="3" id="KW-1185">Reference proteome</keyword>
<protein>
    <submittedName>
        <fullName evidence="2">Uncharacterized protein</fullName>
    </submittedName>
</protein>
<evidence type="ECO:0000313" key="3">
    <source>
        <dbReference type="Proteomes" id="UP000019376"/>
    </source>
</evidence>
<evidence type="ECO:0000256" key="1">
    <source>
        <dbReference type="SAM" id="MobiDB-lite"/>
    </source>
</evidence>
<sequence>MGNTRQKETGEWRMDTGQTRLYQSNHKDHQAHITDRDKETAWGGGEKGKRVKQKPHRTGCESADPWREKKAISRIEVRKI</sequence>
<name>S7ZDQ2_PENO1</name>
<feature type="region of interest" description="Disordered" evidence="1">
    <location>
        <begin position="1"/>
        <end position="80"/>
    </location>
</feature>
<gene>
    <name evidence="2" type="ORF">PDE_03335</name>
</gene>
<feature type="compositionally biased region" description="Basic and acidic residues" evidence="1">
    <location>
        <begin position="25"/>
        <end position="40"/>
    </location>
</feature>
<dbReference type="Proteomes" id="UP000019376">
    <property type="component" value="Unassembled WGS sequence"/>
</dbReference>
<organism evidence="2 3">
    <name type="scientific">Penicillium oxalicum (strain 114-2 / CGMCC 5302)</name>
    <name type="common">Penicillium decumbens</name>
    <dbReference type="NCBI Taxonomy" id="933388"/>
    <lineage>
        <taxon>Eukaryota</taxon>
        <taxon>Fungi</taxon>
        <taxon>Dikarya</taxon>
        <taxon>Ascomycota</taxon>
        <taxon>Pezizomycotina</taxon>
        <taxon>Eurotiomycetes</taxon>
        <taxon>Eurotiomycetidae</taxon>
        <taxon>Eurotiales</taxon>
        <taxon>Aspergillaceae</taxon>
        <taxon>Penicillium</taxon>
    </lineage>
</organism>
<dbReference type="EMBL" id="KB644411">
    <property type="protein sequence ID" value="EPS28389.1"/>
    <property type="molecule type" value="Genomic_DNA"/>
</dbReference>
<dbReference type="HOGENOM" id="CLU_2590520_0_0_1"/>
<accession>S7ZDQ2</accession>
<dbReference type="AlphaFoldDB" id="S7ZDQ2"/>
<evidence type="ECO:0000313" key="2">
    <source>
        <dbReference type="EMBL" id="EPS28389.1"/>
    </source>
</evidence>